<evidence type="ECO:0000256" key="4">
    <source>
        <dbReference type="ARBA" id="ARBA00022771"/>
    </source>
</evidence>
<organism evidence="11 12">
    <name type="scientific">Anolis carolinensis</name>
    <name type="common">Green anole</name>
    <name type="synonym">American chameleon</name>
    <dbReference type="NCBI Taxonomy" id="28377"/>
    <lineage>
        <taxon>Eukaryota</taxon>
        <taxon>Metazoa</taxon>
        <taxon>Chordata</taxon>
        <taxon>Craniata</taxon>
        <taxon>Vertebrata</taxon>
        <taxon>Euteleostomi</taxon>
        <taxon>Lepidosauria</taxon>
        <taxon>Squamata</taxon>
        <taxon>Bifurcata</taxon>
        <taxon>Unidentata</taxon>
        <taxon>Episquamata</taxon>
        <taxon>Toxicofera</taxon>
        <taxon>Iguania</taxon>
        <taxon>Dactyloidae</taxon>
        <taxon>Anolis</taxon>
    </lineage>
</organism>
<feature type="domain" description="C2H2-type" evidence="9">
    <location>
        <begin position="282"/>
        <end position="310"/>
    </location>
</feature>
<dbReference type="FunFam" id="3.30.160.60:FF:000912">
    <property type="entry name" value="Zinc finger protein 660"/>
    <property type="match status" value="1"/>
</dbReference>
<reference evidence="11" key="2">
    <citation type="submission" date="2025-08" db="UniProtKB">
        <authorList>
            <consortium name="Ensembl"/>
        </authorList>
    </citation>
    <scope>IDENTIFICATION</scope>
</reference>
<evidence type="ECO:0000256" key="1">
    <source>
        <dbReference type="ARBA" id="ARBA00004123"/>
    </source>
</evidence>
<evidence type="ECO:0000256" key="3">
    <source>
        <dbReference type="ARBA" id="ARBA00022737"/>
    </source>
</evidence>
<dbReference type="SMART" id="SM00349">
    <property type="entry name" value="KRAB"/>
    <property type="match status" value="1"/>
</dbReference>
<feature type="domain" description="KRAB" evidence="10">
    <location>
        <begin position="8"/>
        <end position="100"/>
    </location>
</feature>
<dbReference type="FunFam" id="3.30.160.60:FF:002402">
    <property type="entry name" value="Zinc finger protein 347"/>
    <property type="match status" value="1"/>
</dbReference>
<evidence type="ECO:0000256" key="8">
    <source>
        <dbReference type="PROSITE-ProRule" id="PRU00042"/>
    </source>
</evidence>
<dbReference type="Gene3D" id="6.10.140.140">
    <property type="match status" value="1"/>
</dbReference>
<dbReference type="InParanoid" id="A0A803TTZ5"/>
<dbReference type="InterPro" id="IPR036236">
    <property type="entry name" value="Znf_C2H2_sf"/>
</dbReference>
<feature type="domain" description="C2H2-type" evidence="9">
    <location>
        <begin position="226"/>
        <end position="253"/>
    </location>
</feature>
<evidence type="ECO:0000313" key="11">
    <source>
        <dbReference type="Ensembl" id="ENSACAP00000038685.1"/>
    </source>
</evidence>
<protein>
    <submittedName>
        <fullName evidence="11">Uncharacterized protein</fullName>
    </submittedName>
</protein>
<keyword evidence="7" id="KW-0539">Nucleus</keyword>
<dbReference type="InterPro" id="IPR036051">
    <property type="entry name" value="KRAB_dom_sf"/>
</dbReference>
<dbReference type="PROSITE" id="PS50157">
    <property type="entry name" value="ZINC_FINGER_C2H2_2"/>
    <property type="match status" value="5"/>
</dbReference>
<evidence type="ECO:0000259" key="10">
    <source>
        <dbReference type="PROSITE" id="PS50805"/>
    </source>
</evidence>
<sequence length="381" mass="43695">MEPVQVAVTFEDIAVCFSAEEWVLLDPRQKALYRDVMVANYGMLASLVQELQSEINTEEQDPKAANKTWQRMEKEKDVPVVPFGTNPDVLAERTQAQIRPSPVGILGQDWRDHFLDFLMMTASFCSGQTPSLPLLEYERRKFQTTLKEVERSLAPMLEQESLDKVRMQFLMDALQKDGFLENGDQGLDSKKNFWPERTSGISLESLPPSTDLDDYQKIQAEVTKRYPCSYCGKCFDESSDLVAHERGHIREKIYQCSHCEKRFSHHPDLLTHKKNHLGEDPHQCALDCSKCFKQNTFPAIHQKAPPGEQACQCPVCGVNFTWKSNLIRHRRTHTGEKPYRCSECGRSYTRKTALDRHKKIHIGDVGEPPSLEQASIWVLHL</sequence>
<dbReference type="Proteomes" id="UP000001646">
    <property type="component" value="Chromosome 2"/>
</dbReference>
<reference evidence="11 12" key="1">
    <citation type="submission" date="2009-12" db="EMBL/GenBank/DDBJ databases">
        <title>The Genome Sequence of Anolis carolinensis (Green Anole Lizard).</title>
        <authorList>
            <consortium name="The Genome Sequencing Platform"/>
            <person name="Di Palma F."/>
            <person name="Alfoldi J."/>
            <person name="Heiman D."/>
            <person name="Young S."/>
            <person name="Grabherr M."/>
            <person name="Johnson J."/>
            <person name="Lander E.S."/>
            <person name="Lindblad-Toh K."/>
        </authorList>
    </citation>
    <scope>NUCLEOTIDE SEQUENCE [LARGE SCALE GENOMIC DNA]</scope>
    <source>
        <strain evidence="11 12">JBL SC #1</strain>
    </source>
</reference>
<dbReference type="SUPFAM" id="SSF57667">
    <property type="entry name" value="beta-beta-alpha zinc fingers"/>
    <property type="match status" value="2"/>
</dbReference>
<dbReference type="Pfam" id="PF00096">
    <property type="entry name" value="zf-C2H2"/>
    <property type="match status" value="3"/>
</dbReference>
<evidence type="ECO:0000256" key="5">
    <source>
        <dbReference type="ARBA" id="ARBA00022833"/>
    </source>
</evidence>
<dbReference type="GO" id="GO:0005634">
    <property type="term" value="C:nucleus"/>
    <property type="evidence" value="ECO:0007669"/>
    <property type="project" value="UniProtKB-SubCell"/>
</dbReference>
<dbReference type="SMART" id="SM00355">
    <property type="entry name" value="ZnF_C2H2"/>
    <property type="match status" value="4"/>
</dbReference>
<dbReference type="GO" id="GO:0006355">
    <property type="term" value="P:regulation of DNA-templated transcription"/>
    <property type="evidence" value="ECO:0007669"/>
    <property type="project" value="InterPro"/>
</dbReference>
<dbReference type="PROSITE" id="PS00028">
    <property type="entry name" value="ZINC_FINGER_C2H2_1"/>
    <property type="match status" value="4"/>
</dbReference>
<dbReference type="Ensembl" id="ENSACAT00000058415.1">
    <property type="protein sequence ID" value="ENSACAP00000038685.1"/>
    <property type="gene ID" value="ENSACAG00000044287.1"/>
</dbReference>
<evidence type="ECO:0000256" key="2">
    <source>
        <dbReference type="ARBA" id="ARBA00022723"/>
    </source>
</evidence>
<keyword evidence="4 8" id="KW-0863">Zinc-finger</keyword>
<dbReference type="CDD" id="cd07765">
    <property type="entry name" value="KRAB_A-box"/>
    <property type="match status" value="1"/>
</dbReference>
<dbReference type="PANTHER" id="PTHR23234">
    <property type="entry name" value="ZNF44 PROTEIN"/>
    <property type="match status" value="1"/>
</dbReference>
<evidence type="ECO:0000313" key="12">
    <source>
        <dbReference type="Proteomes" id="UP000001646"/>
    </source>
</evidence>
<keyword evidence="5" id="KW-0862">Zinc</keyword>
<dbReference type="InterPro" id="IPR050758">
    <property type="entry name" value="Znf_C2H2-type"/>
</dbReference>
<reference evidence="11" key="3">
    <citation type="submission" date="2025-09" db="UniProtKB">
        <authorList>
            <consortium name="Ensembl"/>
        </authorList>
    </citation>
    <scope>IDENTIFICATION</scope>
</reference>
<evidence type="ECO:0000256" key="6">
    <source>
        <dbReference type="ARBA" id="ARBA00023125"/>
    </source>
</evidence>
<dbReference type="InterPro" id="IPR013087">
    <property type="entry name" value="Znf_C2H2_type"/>
</dbReference>
<dbReference type="GO" id="GO:0003677">
    <property type="term" value="F:DNA binding"/>
    <property type="evidence" value="ECO:0007669"/>
    <property type="project" value="UniProtKB-KW"/>
</dbReference>
<keyword evidence="12" id="KW-1185">Reference proteome</keyword>
<keyword evidence="2" id="KW-0479">Metal-binding</keyword>
<feature type="domain" description="C2H2-type" evidence="9">
    <location>
        <begin position="254"/>
        <end position="281"/>
    </location>
</feature>
<dbReference type="Pfam" id="PF01352">
    <property type="entry name" value="KRAB"/>
    <property type="match status" value="1"/>
</dbReference>
<dbReference type="PROSITE" id="PS50805">
    <property type="entry name" value="KRAB"/>
    <property type="match status" value="1"/>
</dbReference>
<dbReference type="FunFam" id="3.30.160.60:FF:001009">
    <property type="entry name" value="Zinc finger protein 26"/>
    <property type="match status" value="1"/>
</dbReference>
<dbReference type="SUPFAM" id="SSF109640">
    <property type="entry name" value="KRAB domain (Kruppel-associated box)"/>
    <property type="match status" value="1"/>
</dbReference>
<dbReference type="GeneTree" id="ENSGT01150000286941"/>
<evidence type="ECO:0000259" key="9">
    <source>
        <dbReference type="PROSITE" id="PS50157"/>
    </source>
</evidence>
<dbReference type="PANTHER" id="PTHR23234:SF10">
    <property type="entry name" value="RIKEN CDNA 6720489N17 GENE-RELATED"/>
    <property type="match status" value="1"/>
</dbReference>
<dbReference type="InterPro" id="IPR001909">
    <property type="entry name" value="KRAB"/>
</dbReference>
<dbReference type="AlphaFoldDB" id="A0A803TTZ5"/>
<keyword evidence="3" id="KW-0677">Repeat</keyword>
<feature type="domain" description="C2H2-type" evidence="9">
    <location>
        <begin position="311"/>
        <end position="338"/>
    </location>
</feature>
<proteinExistence type="predicted"/>
<evidence type="ECO:0000256" key="7">
    <source>
        <dbReference type="ARBA" id="ARBA00023242"/>
    </source>
</evidence>
<keyword evidence="6" id="KW-0238">DNA-binding</keyword>
<dbReference type="GO" id="GO:0008270">
    <property type="term" value="F:zinc ion binding"/>
    <property type="evidence" value="ECO:0007669"/>
    <property type="project" value="UniProtKB-KW"/>
</dbReference>
<dbReference type="Gene3D" id="3.30.160.60">
    <property type="entry name" value="Classic Zinc Finger"/>
    <property type="match status" value="4"/>
</dbReference>
<name>A0A803TTZ5_ANOCA</name>
<comment type="subcellular location">
    <subcellularLocation>
        <location evidence="1">Nucleus</location>
    </subcellularLocation>
</comment>
<accession>A0A803TTZ5</accession>
<feature type="domain" description="C2H2-type" evidence="9">
    <location>
        <begin position="339"/>
        <end position="366"/>
    </location>
</feature>